<proteinExistence type="predicted"/>
<evidence type="ECO:0000313" key="2">
    <source>
        <dbReference type="Proteomes" id="UP000265520"/>
    </source>
</evidence>
<keyword evidence="2" id="KW-1185">Reference proteome</keyword>
<comment type="caution">
    <text evidence="1">The sequence shown here is derived from an EMBL/GenBank/DDBJ whole genome shotgun (WGS) entry which is preliminary data.</text>
</comment>
<dbReference type="Proteomes" id="UP000265520">
    <property type="component" value="Unassembled WGS sequence"/>
</dbReference>
<reference evidence="1 2" key="1">
    <citation type="journal article" date="2018" name="Front. Plant Sci.">
        <title>Red Clover (Trifolium pratense) and Zigzag Clover (T. medium) - A Picture of Genomic Similarities and Differences.</title>
        <authorList>
            <person name="Dluhosova J."/>
            <person name="Istvanek J."/>
            <person name="Nedelnik J."/>
            <person name="Repkova J."/>
        </authorList>
    </citation>
    <scope>NUCLEOTIDE SEQUENCE [LARGE SCALE GENOMIC DNA]</scope>
    <source>
        <strain evidence="2">cv. 10/8</strain>
        <tissue evidence="1">Leaf</tissue>
    </source>
</reference>
<sequence length="62" mass="7433">KHFWDHPDFLVVKQNLVELKRSLVEYSEFQPDSAEPECTQRANHRVAMLYSEQRILLGMSEW</sequence>
<protein>
    <submittedName>
        <fullName evidence="1">Uncharacterized protein</fullName>
    </submittedName>
</protein>
<gene>
    <name evidence="1" type="ORF">A2U01_0099629</name>
</gene>
<accession>A0A392UTN5</accession>
<feature type="non-terminal residue" evidence="1">
    <location>
        <position position="1"/>
    </location>
</feature>
<organism evidence="1 2">
    <name type="scientific">Trifolium medium</name>
    <dbReference type="NCBI Taxonomy" id="97028"/>
    <lineage>
        <taxon>Eukaryota</taxon>
        <taxon>Viridiplantae</taxon>
        <taxon>Streptophyta</taxon>
        <taxon>Embryophyta</taxon>
        <taxon>Tracheophyta</taxon>
        <taxon>Spermatophyta</taxon>
        <taxon>Magnoliopsida</taxon>
        <taxon>eudicotyledons</taxon>
        <taxon>Gunneridae</taxon>
        <taxon>Pentapetalae</taxon>
        <taxon>rosids</taxon>
        <taxon>fabids</taxon>
        <taxon>Fabales</taxon>
        <taxon>Fabaceae</taxon>
        <taxon>Papilionoideae</taxon>
        <taxon>50 kb inversion clade</taxon>
        <taxon>NPAAA clade</taxon>
        <taxon>Hologalegina</taxon>
        <taxon>IRL clade</taxon>
        <taxon>Trifolieae</taxon>
        <taxon>Trifolium</taxon>
    </lineage>
</organism>
<evidence type="ECO:0000313" key="1">
    <source>
        <dbReference type="EMBL" id="MCI78359.1"/>
    </source>
</evidence>
<name>A0A392UTN5_9FABA</name>
<dbReference type="AlphaFoldDB" id="A0A392UTN5"/>
<dbReference type="EMBL" id="LXQA010949119">
    <property type="protein sequence ID" value="MCI78359.1"/>
    <property type="molecule type" value="Genomic_DNA"/>
</dbReference>